<accession>A0AAC8UVZ5</accession>
<feature type="transmembrane region" description="Helical" evidence="1">
    <location>
        <begin position="101"/>
        <end position="121"/>
    </location>
</feature>
<reference evidence="2 3" key="1">
    <citation type="submission" date="2015-07" db="EMBL/GenBank/DDBJ databases">
        <title>Lactobacillus korensis/26-25/ whole genome sequencing.</title>
        <authorList>
            <person name="Kim M.K."/>
            <person name="Im W.-T."/>
            <person name="Srinivasan S."/>
            <person name="Lee J.-J."/>
        </authorList>
    </citation>
    <scope>NUCLEOTIDE SEQUENCE [LARGE SCALE GENOMIC DNA]</scope>
    <source>
        <strain evidence="2 3">26-25</strain>
    </source>
</reference>
<keyword evidence="1" id="KW-1133">Transmembrane helix</keyword>
<protein>
    <submittedName>
        <fullName evidence="2">Signal transduction protein</fullName>
    </submittedName>
</protein>
<dbReference type="GO" id="GO:0042802">
    <property type="term" value="F:identical protein binding"/>
    <property type="evidence" value="ECO:0007669"/>
    <property type="project" value="TreeGrafter"/>
</dbReference>
<keyword evidence="1" id="KW-0812">Transmembrane</keyword>
<gene>
    <name evidence="2" type="ORF">ABN16_06460</name>
</gene>
<name>A0AAC8UVZ5_9LACO</name>
<feature type="transmembrane region" description="Helical" evidence="1">
    <location>
        <begin position="40"/>
        <end position="57"/>
    </location>
</feature>
<dbReference type="PANTHER" id="PTHR40448">
    <property type="entry name" value="TWO-COMPONENT SENSOR HISTIDINE KINASE"/>
    <property type="match status" value="1"/>
</dbReference>
<dbReference type="EMBL" id="CP012033">
    <property type="protein sequence ID" value="AKP64672.1"/>
    <property type="molecule type" value="Genomic_DNA"/>
</dbReference>
<organism evidence="2 3">
    <name type="scientific">Levilactobacillus koreensis</name>
    <dbReference type="NCBI Taxonomy" id="637971"/>
    <lineage>
        <taxon>Bacteria</taxon>
        <taxon>Bacillati</taxon>
        <taxon>Bacillota</taxon>
        <taxon>Bacilli</taxon>
        <taxon>Lactobacillales</taxon>
        <taxon>Lactobacillaceae</taxon>
        <taxon>Levilactobacillus</taxon>
    </lineage>
</organism>
<evidence type="ECO:0000313" key="3">
    <source>
        <dbReference type="Proteomes" id="UP000036000"/>
    </source>
</evidence>
<dbReference type="PANTHER" id="PTHR40448:SF1">
    <property type="entry name" value="TWO-COMPONENT SENSOR HISTIDINE KINASE"/>
    <property type="match status" value="1"/>
</dbReference>
<proteinExistence type="predicted"/>
<feature type="transmembrane region" description="Helical" evidence="1">
    <location>
        <begin position="6"/>
        <end position="28"/>
    </location>
</feature>
<feature type="transmembrane region" description="Helical" evidence="1">
    <location>
        <begin position="69"/>
        <end position="89"/>
    </location>
</feature>
<dbReference type="KEGG" id="lko:ABN16_06460"/>
<feature type="transmembrane region" description="Helical" evidence="1">
    <location>
        <begin position="127"/>
        <end position="154"/>
    </location>
</feature>
<feature type="transmembrane region" description="Helical" evidence="1">
    <location>
        <begin position="174"/>
        <end position="190"/>
    </location>
</feature>
<evidence type="ECO:0000256" key="1">
    <source>
        <dbReference type="SAM" id="Phobius"/>
    </source>
</evidence>
<evidence type="ECO:0000313" key="2">
    <source>
        <dbReference type="EMBL" id="AKP64672.1"/>
    </source>
</evidence>
<keyword evidence="1" id="KW-0472">Membrane</keyword>
<dbReference type="Proteomes" id="UP000036000">
    <property type="component" value="Chromosome"/>
</dbReference>
<keyword evidence="3" id="KW-1185">Reference proteome</keyword>
<dbReference type="RefSeq" id="WP_048734038.1">
    <property type="nucleotide sequence ID" value="NZ_CP012033.1"/>
</dbReference>
<dbReference type="AlphaFoldDB" id="A0AAC8UVZ5"/>
<sequence>MITVDRVSYTLANFSLGFWFVYFQYYWFPRLRNERFLHGEHFFLLYCALMAAGFAFLNTLTSFETANTLIGAIPIAFLLGVEIAIMGYYRHWEYLPAFIEVSILAYLLIEFVDMMIISATIQATNMVFAISVWGTLTELIIDNIIYALLALGIWLTRAPMENMIQDIMGRSTEYLFLGFMSVIALAYILFEYSLQTLQKSEQYLVFSAGIAGILLVGLTLSTYILMQTHIQEEHTQLQMQQHEFREQYTAELNRQMGEVRKFSHDYQNMLLGLGGYLEDKDYAGFRQLYIDIRSGWATSNAAELTIGDLDNVPSPTLKFQLYHNYLLAQQSRVQLFVQTPEPLTATVTTLKELGQIIDRTLPSMWPVVSQLTPAMVTLELKEVDGRLRFSLTFPVPADARLDGHTRVAAQKGTLDFSELRESLSQSATMALQLKLHWGQLIVTLPTG</sequence>
<feature type="transmembrane region" description="Helical" evidence="1">
    <location>
        <begin position="202"/>
        <end position="226"/>
    </location>
</feature>